<dbReference type="InterPro" id="IPR024502">
    <property type="entry name" value="DUF3194"/>
</dbReference>
<proteinExistence type="inferred from homology"/>
<dbReference type="Gene3D" id="3.30.300.100">
    <property type="entry name" value="MTH677-like"/>
    <property type="match status" value="1"/>
</dbReference>
<organism evidence="2 3">
    <name type="scientific">Zestosphaera tikiterensis</name>
    <dbReference type="NCBI Taxonomy" id="1973259"/>
    <lineage>
        <taxon>Archaea</taxon>
        <taxon>Thermoproteota</taxon>
        <taxon>Thermoprotei</taxon>
        <taxon>Desulfurococcales</taxon>
        <taxon>Desulfurococcaceae</taxon>
        <taxon>Zestosphaera</taxon>
    </lineage>
</organism>
<dbReference type="AlphaFoldDB" id="A0A2R7Y4I9"/>
<dbReference type="Pfam" id="PF11419">
    <property type="entry name" value="DUF3194"/>
    <property type="match status" value="1"/>
</dbReference>
<evidence type="ECO:0000256" key="1">
    <source>
        <dbReference type="ARBA" id="ARBA00008515"/>
    </source>
</evidence>
<comment type="caution">
    <text evidence="2">The sequence shown here is derived from an EMBL/GenBank/DDBJ whole genome shotgun (WGS) entry which is preliminary data.</text>
</comment>
<evidence type="ECO:0000313" key="3">
    <source>
        <dbReference type="Proteomes" id="UP000244093"/>
    </source>
</evidence>
<reference evidence="2 3" key="1">
    <citation type="journal article" date="2018" name="Syst. Appl. Microbiol.">
        <title>A new symbiotic nanoarchaeote (Candidatus Nanoclepta minutus) and its host (Zestosphaera tikiterensis gen. nov., sp. nov.) from a New Zealand hot spring.</title>
        <authorList>
            <person name="St John E."/>
            <person name="Liu Y."/>
            <person name="Podar M."/>
            <person name="Stott M.B."/>
            <person name="Meneghin J."/>
            <person name="Chen Z."/>
            <person name="Lagutin K."/>
            <person name="Mitchell K."/>
            <person name="Reysenbach A.L."/>
        </authorList>
    </citation>
    <scope>NUCLEOTIDE SEQUENCE [LARGE SCALE GENOMIC DNA]</scope>
    <source>
        <strain evidence="2">NZ3</strain>
    </source>
</reference>
<dbReference type="InterPro" id="IPR035954">
    <property type="entry name" value="MTH677-like_sf"/>
</dbReference>
<evidence type="ECO:0008006" key="4">
    <source>
        <dbReference type="Google" id="ProtNLM"/>
    </source>
</evidence>
<protein>
    <recommendedName>
        <fullName evidence="4">DUF3194 domain-containing protein</fullName>
    </recommendedName>
</protein>
<dbReference type="EMBL" id="NBVN01000004">
    <property type="protein sequence ID" value="PUA32455.1"/>
    <property type="molecule type" value="Genomic_DNA"/>
</dbReference>
<accession>A0A2R7Y4I9</accession>
<dbReference type="Proteomes" id="UP000244093">
    <property type="component" value="Unassembled WGS sequence"/>
</dbReference>
<sequence>MELYQALLQKVDERIGKVYVKNLGLDLSRVTAEDLESIATFLEDVIGLELRKRLGNIDYDLTVNVWLSENTLNIEVDVEVYAHEGFKAEGEVLIDEALDKGLEKLENELTRRFSA</sequence>
<gene>
    <name evidence="2" type="ORF">B7O98_07325</name>
</gene>
<evidence type="ECO:0000313" key="2">
    <source>
        <dbReference type="EMBL" id="PUA32455.1"/>
    </source>
</evidence>
<name>A0A2R7Y4I9_9CREN</name>
<comment type="similarity">
    <text evidence="1">Belongs to the UPF0440 family.</text>
</comment>